<dbReference type="Proteomes" id="UP000355283">
    <property type="component" value="Unassembled WGS sequence"/>
</dbReference>
<sequence length="177" mass="18469">MQVRKPSVTQADYALPFRPGGSRVGYAGDTAKDAAAVAWPADGAAQKGKGASASVPERREAEHAIINPSLSLSLMAPALQPRRTSAHTALPSAATVSSFLSAPSPQPTPLVLDPCGNPDMGGNSRDISERCPKERDDNCVSSSLLGEKVEDVAVDEGMDRGGRGGFGNRQCEKRVVL</sequence>
<dbReference type="EMBL" id="SDOX01000008">
    <property type="protein sequence ID" value="TFJ86678.1"/>
    <property type="molecule type" value="Genomic_DNA"/>
</dbReference>
<gene>
    <name evidence="1" type="ORF">NSK_002332</name>
</gene>
<proteinExistence type="predicted"/>
<reference evidence="1 2" key="1">
    <citation type="submission" date="2019-01" db="EMBL/GenBank/DDBJ databases">
        <title>Nuclear Genome Assembly of the Microalgal Biofuel strain Nannochloropsis salina CCMP1776.</title>
        <authorList>
            <person name="Hovde B."/>
        </authorList>
    </citation>
    <scope>NUCLEOTIDE SEQUENCE [LARGE SCALE GENOMIC DNA]</scope>
    <source>
        <strain evidence="1 2">CCMP1776</strain>
    </source>
</reference>
<name>A0A4D9DDC6_9STRA</name>
<evidence type="ECO:0000313" key="1">
    <source>
        <dbReference type="EMBL" id="TFJ86678.1"/>
    </source>
</evidence>
<dbReference type="AlphaFoldDB" id="A0A4D9DDC6"/>
<keyword evidence="2" id="KW-1185">Reference proteome</keyword>
<organism evidence="1 2">
    <name type="scientific">Nannochloropsis salina CCMP1776</name>
    <dbReference type="NCBI Taxonomy" id="1027361"/>
    <lineage>
        <taxon>Eukaryota</taxon>
        <taxon>Sar</taxon>
        <taxon>Stramenopiles</taxon>
        <taxon>Ochrophyta</taxon>
        <taxon>Eustigmatophyceae</taxon>
        <taxon>Eustigmatales</taxon>
        <taxon>Monodopsidaceae</taxon>
        <taxon>Microchloropsis</taxon>
        <taxon>Microchloropsis salina</taxon>
    </lineage>
</organism>
<comment type="caution">
    <text evidence="1">The sequence shown here is derived from an EMBL/GenBank/DDBJ whole genome shotgun (WGS) entry which is preliminary data.</text>
</comment>
<accession>A0A4D9DDC6</accession>
<evidence type="ECO:0000313" key="2">
    <source>
        <dbReference type="Proteomes" id="UP000355283"/>
    </source>
</evidence>
<dbReference type="OrthoDB" id="10599633at2759"/>
<protein>
    <submittedName>
        <fullName evidence="1">Uncharacterized protein</fullName>
    </submittedName>
</protein>